<dbReference type="EMBL" id="CP000896">
    <property type="protein sequence ID" value="ABX81015.1"/>
    <property type="molecule type" value="Genomic_DNA"/>
</dbReference>
<dbReference type="GeneID" id="41338576"/>
<dbReference type="InterPro" id="IPR055431">
    <property type="entry name" value="RsgI_M"/>
</dbReference>
<keyword evidence="1" id="KW-0175">Coiled coil</keyword>
<dbReference type="RefSeq" id="WP_012242346.1">
    <property type="nucleotide sequence ID" value="NC_010163.1"/>
</dbReference>
<dbReference type="OrthoDB" id="9800626at2"/>
<organism evidence="3 4">
    <name type="scientific">Acholeplasma laidlawii (strain PG-8A)</name>
    <dbReference type="NCBI Taxonomy" id="441768"/>
    <lineage>
        <taxon>Bacteria</taxon>
        <taxon>Bacillati</taxon>
        <taxon>Mycoplasmatota</taxon>
        <taxon>Mollicutes</taxon>
        <taxon>Acholeplasmatales</taxon>
        <taxon>Acholeplasmataceae</taxon>
        <taxon>Acholeplasma</taxon>
    </lineage>
</organism>
<proteinExistence type="predicted"/>
<dbReference type="Proteomes" id="UP000008558">
    <property type="component" value="Chromosome"/>
</dbReference>
<sequence>MKKGLAILFVVTSIIAVFAFLPRANATDTYVTLDINPSVELIVTPGDRVIYANALNEDGVVLLADLELVGKKIDVAVTLIIDKSIELGFIVEGDDETIVSVSTISENNKMGELMKEKIKTRINGALNDKKVHGHAEDKPDNGYQPSFILEARLHNVSPGYLFLAKKAVYVDGELTLEAALEMNVSDLQTIIREAFVAQKEVISDAREVFLTAKAELINTYKPQFEAFETQIADLTAQIEATEDETEKANLEASLAIVVDDYETLRLEFKTELEVIKDAFVEEIINLKDALKLFRFGFRFKHGSSVEFNRP</sequence>
<feature type="domain" description="Anti-sigma factor RsgI-like middle" evidence="2">
    <location>
        <begin position="29"/>
        <end position="137"/>
    </location>
</feature>
<evidence type="ECO:0000256" key="1">
    <source>
        <dbReference type="SAM" id="Coils"/>
    </source>
</evidence>
<name>A9NF85_ACHLI</name>
<feature type="coiled-coil region" evidence="1">
    <location>
        <begin position="224"/>
        <end position="251"/>
    </location>
</feature>
<dbReference type="KEGG" id="acl:ACL_0394"/>
<dbReference type="HOGENOM" id="CLU_896098_0_0_14"/>
<reference evidence="3 4" key="1">
    <citation type="journal article" date="2011" name="J. Bacteriol.">
        <title>Complete genome and proteome of Acholeplasma laidlawii.</title>
        <authorList>
            <person name="Lazarev V.N."/>
            <person name="Levitskii S.A."/>
            <person name="Basovskii Y.I."/>
            <person name="Chukin M.M."/>
            <person name="Akopian T.A."/>
            <person name="Vereshchagin V.V."/>
            <person name="Kostrjukova E.S."/>
            <person name="Kovaleva G.Y."/>
            <person name="Kazanov M.D."/>
            <person name="Malko D.B."/>
            <person name="Vitreschak A.G."/>
            <person name="Sernova N.V."/>
            <person name="Gelfand M.S."/>
            <person name="Demina I.A."/>
            <person name="Serebryakova M.V."/>
            <person name="Galyamina M.A."/>
            <person name="Vtyurin N.N."/>
            <person name="Rogov S.I."/>
            <person name="Alexeev D.G."/>
            <person name="Ladygina V.G."/>
            <person name="Govorun V.M."/>
        </authorList>
    </citation>
    <scope>NUCLEOTIDE SEQUENCE [LARGE SCALE GENOMIC DNA]</scope>
    <source>
        <strain evidence="3 4">PG-8A</strain>
    </source>
</reference>
<accession>A9NF85</accession>
<evidence type="ECO:0000313" key="4">
    <source>
        <dbReference type="Proteomes" id="UP000008558"/>
    </source>
</evidence>
<dbReference type="Pfam" id="PF23750">
    <property type="entry name" value="RsgI_M"/>
    <property type="match status" value="1"/>
</dbReference>
<dbReference type="STRING" id="441768.ACL_0394"/>
<keyword evidence="4" id="KW-1185">Reference proteome</keyword>
<dbReference type="eggNOG" id="ENOG50332C1">
    <property type="taxonomic scope" value="Bacteria"/>
</dbReference>
<dbReference type="AlphaFoldDB" id="A9NF85"/>
<evidence type="ECO:0000259" key="2">
    <source>
        <dbReference type="Pfam" id="PF23750"/>
    </source>
</evidence>
<evidence type="ECO:0000313" key="3">
    <source>
        <dbReference type="EMBL" id="ABX81015.1"/>
    </source>
</evidence>
<gene>
    <name evidence="3" type="ordered locus">ACL_0394</name>
</gene>
<protein>
    <submittedName>
        <fullName evidence="3">Hypothetical surface-anchored protein</fullName>
    </submittedName>
</protein>